<feature type="chain" id="PRO_5031382508" description="Phospholipase A2" evidence="1">
    <location>
        <begin position="29"/>
        <end position="137"/>
    </location>
</feature>
<name>A0A7Y9IB84_9ACTN</name>
<comment type="caution">
    <text evidence="2">The sequence shown here is derived from an EMBL/GenBank/DDBJ whole genome shotgun (WGS) entry which is preliminary data.</text>
</comment>
<dbReference type="Proteomes" id="UP000569914">
    <property type="component" value="Unassembled WGS sequence"/>
</dbReference>
<accession>A0A7Y9IB84</accession>
<protein>
    <recommendedName>
        <fullName evidence="4">Phospholipase A2</fullName>
    </recommendedName>
</protein>
<dbReference type="Gene3D" id="1.20.90.10">
    <property type="entry name" value="Phospholipase A2 domain"/>
    <property type="match status" value="1"/>
</dbReference>
<dbReference type="InterPro" id="IPR036444">
    <property type="entry name" value="PLipase_A2_dom_sf"/>
</dbReference>
<dbReference type="AlphaFoldDB" id="A0A7Y9IB84"/>
<dbReference type="RefSeq" id="WP_179755317.1">
    <property type="nucleotide sequence ID" value="NZ_JACCBU010000001.1"/>
</dbReference>
<dbReference type="GO" id="GO:0004623">
    <property type="term" value="F:phospholipase A2 activity"/>
    <property type="evidence" value="ECO:0007669"/>
    <property type="project" value="InterPro"/>
</dbReference>
<feature type="signal peptide" evidence="1">
    <location>
        <begin position="1"/>
        <end position="28"/>
    </location>
</feature>
<evidence type="ECO:0008006" key="4">
    <source>
        <dbReference type="Google" id="ProtNLM"/>
    </source>
</evidence>
<proteinExistence type="predicted"/>
<organism evidence="2 3">
    <name type="scientific">Microlunatus parietis</name>
    <dbReference type="NCBI Taxonomy" id="682979"/>
    <lineage>
        <taxon>Bacteria</taxon>
        <taxon>Bacillati</taxon>
        <taxon>Actinomycetota</taxon>
        <taxon>Actinomycetes</taxon>
        <taxon>Propionibacteriales</taxon>
        <taxon>Propionibacteriaceae</taxon>
        <taxon>Microlunatus</taxon>
    </lineage>
</organism>
<dbReference type="SUPFAM" id="SSF48619">
    <property type="entry name" value="Phospholipase A2, PLA2"/>
    <property type="match status" value="1"/>
</dbReference>
<keyword evidence="1" id="KW-0732">Signal</keyword>
<dbReference type="GO" id="GO:0050482">
    <property type="term" value="P:arachidonate secretion"/>
    <property type="evidence" value="ECO:0007669"/>
    <property type="project" value="InterPro"/>
</dbReference>
<sequence length="137" mass="15500">MKIAVRLILGAVLALFIVPALGITPAAAADAKHITIPSNYVYNPNTKHQRTLHDYCTKSPDSFPTPGKNADFRGPCARHDMCIQYKQKRRSSCDADLLRNMSSECRYTYKWYDPRRGACLDTAKVYWAVVRVKTVFS</sequence>
<dbReference type="EMBL" id="JACCBU010000001">
    <property type="protein sequence ID" value="NYE73659.1"/>
    <property type="molecule type" value="Genomic_DNA"/>
</dbReference>
<evidence type="ECO:0000313" key="3">
    <source>
        <dbReference type="Proteomes" id="UP000569914"/>
    </source>
</evidence>
<reference evidence="2 3" key="1">
    <citation type="submission" date="2020-07" db="EMBL/GenBank/DDBJ databases">
        <title>Sequencing the genomes of 1000 actinobacteria strains.</title>
        <authorList>
            <person name="Klenk H.-P."/>
        </authorList>
    </citation>
    <scope>NUCLEOTIDE SEQUENCE [LARGE SCALE GENOMIC DNA]</scope>
    <source>
        <strain evidence="2 3">DSM 22083</strain>
    </source>
</reference>
<dbReference type="GO" id="GO:0006644">
    <property type="term" value="P:phospholipid metabolic process"/>
    <property type="evidence" value="ECO:0007669"/>
    <property type="project" value="InterPro"/>
</dbReference>
<gene>
    <name evidence="2" type="ORF">BKA15_004988</name>
</gene>
<evidence type="ECO:0000313" key="2">
    <source>
        <dbReference type="EMBL" id="NYE73659.1"/>
    </source>
</evidence>
<keyword evidence="3" id="KW-1185">Reference proteome</keyword>
<evidence type="ECO:0000256" key="1">
    <source>
        <dbReference type="SAM" id="SignalP"/>
    </source>
</evidence>